<accession>A0ACC1HAR3</accession>
<evidence type="ECO:0000313" key="2">
    <source>
        <dbReference type="Proteomes" id="UP001145114"/>
    </source>
</evidence>
<proteinExistence type="predicted"/>
<reference evidence="1" key="1">
    <citation type="submission" date="2022-06" db="EMBL/GenBank/DDBJ databases">
        <title>Phylogenomic reconstructions and comparative analyses of Kickxellomycotina fungi.</title>
        <authorList>
            <person name="Reynolds N.K."/>
            <person name="Stajich J.E."/>
            <person name="Barry K."/>
            <person name="Grigoriev I.V."/>
            <person name="Crous P."/>
            <person name="Smith M.E."/>
        </authorList>
    </citation>
    <scope>NUCLEOTIDE SEQUENCE</scope>
    <source>
        <strain evidence="1">RSA 2271</strain>
    </source>
</reference>
<name>A0ACC1HAR3_9FUNG</name>
<dbReference type="EMBL" id="JAMZIH010007011">
    <property type="protein sequence ID" value="KAJ1673386.1"/>
    <property type="molecule type" value="Genomic_DNA"/>
</dbReference>
<comment type="caution">
    <text evidence="1">The sequence shown here is derived from an EMBL/GenBank/DDBJ whole genome shotgun (WGS) entry which is preliminary data.</text>
</comment>
<protein>
    <submittedName>
        <fullName evidence="1">JmjC domain-containing histone demethylation protein 1</fullName>
        <ecNumber evidence="1">1.14.11.27</ecNumber>
    </submittedName>
</protein>
<keyword evidence="1" id="KW-0560">Oxidoreductase</keyword>
<organism evidence="1 2">
    <name type="scientific">Spiromyces aspiralis</name>
    <dbReference type="NCBI Taxonomy" id="68401"/>
    <lineage>
        <taxon>Eukaryota</taxon>
        <taxon>Fungi</taxon>
        <taxon>Fungi incertae sedis</taxon>
        <taxon>Zoopagomycota</taxon>
        <taxon>Kickxellomycotina</taxon>
        <taxon>Kickxellomycetes</taxon>
        <taxon>Kickxellales</taxon>
        <taxon>Kickxellaceae</taxon>
        <taxon>Spiromyces</taxon>
    </lineage>
</organism>
<dbReference type="Proteomes" id="UP001145114">
    <property type="component" value="Unassembled WGS sequence"/>
</dbReference>
<sequence length="475" mass="52772">VFYHVLSGEKIFYFIPPTPTNMRKYEKWCKSPDQHSTFFGDEVRHCYKAVVKPGNTMFIPAGWIHAVYTPKDAVVVGGNYLMLSTFDKHLQVYDIEARCKVPERYQLPHFLELCWRVGTSGVRAYSYTLLPTLGNRETWSDEELFALYSLGEFIERNIGSFSEKLPSVDVLSNASVIATSAAANTTGAGGTASIATGSEGHTVLDQAQKLSTLTIMELNRRQKLPDNEKKPHFEGKMPKMETRRNSAKALSRKASKGNSQPKIKPIKMRLKALVKARMTRQVEEPLQQGTLDDTTNKEKAGSDLDNGGKSSRVAVKEDESDEGDYLGMGDYDKPLSLLTDKSDASSASEVLGLDCANTDANAGNASDELDSRSISSKASNSSSEMYSASSDENDENGSDDEDDDKKDLEYDDSNRRRRVPGNLLSRRIRKRAKPDLKVFMNIGSAESPQRASSSPKDKQSTSAKKRIMQRLKMKI</sequence>
<evidence type="ECO:0000313" key="1">
    <source>
        <dbReference type="EMBL" id="KAJ1673386.1"/>
    </source>
</evidence>
<gene>
    <name evidence="1" type="primary">JHD1_1</name>
    <name evidence="1" type="ORF">EV182_005335</name>
</gene>
<feature type="non-terminal residue" evidence="1">
    <location>
        <position position="1"/>
    </location>
</feature>
<keyword evidence="2" id="KW-1185">Reference proteome</keyword>
<dbReference type="EC" id="1.14.11.27" evidence="1"/>